<dbReference type="PROSITE" id="PS50213">
    <property type="entry name" value="FAS1"/>
    <property type="match status" value="2"/>
</dbReference>
<organism evidence="3 4">
    <name type="scientific">Tegillarca granosa</name>
    <name type="common">Malaysian cockle</name>
    <name type="synonym">Anadara granosa</name>
    <dbReference type="NCBI Taxonomy" id="220873"/>
    <lineage>
        <taxon>Eukaryota</taxon>
        <taxon>Metazoa</taxon>
        <taxon>Spiralia</taxon>
        <taxon>Lophotrochozoa</taxon>
        <taxon>Mollusca</taxon>
        <taxon>Bivalvia</taxon>
        <taxon>Autobranchia</taxon>
        <taxon>Pteriomorphia</taxon>
        <taxon>Arcoida</taxon>
        <taxon>Arcoidea</taxon>
        <taxon>Arcidae</taxon>
        <taxon>Tegillarca</taxon>
    </lineage>
</organism>
<dbReference type="PANTHER" id="PTHR10900:SF124">
    <property type="entry name" value="FI05614P"/>
    <property type="match status" value="1"/>
</dbReference>
<dbReference type="Pfam" id="PF02469">
    <property type="entry name" value="Fasciclin"/>
    <property type="match status" value="2"/>
</dbReference>
<gene>
    <name evidence="3" type="ORF">KUTeg_008300</name>
</gene>
<feature type="domain" description="FAS1" evidence="2">
    <location>
        <begin position="20"/>
        <end position="156"/>
    </location>
</feature>
<dbReference type="Gene3D" id="2.30.180.10">
    <property type="entry name" value="FAS1 domain"/>
    <property type="match status" value="2"/>
</dbReference>
<proteinExistence type="predicted"/>
<evidence type="ECO:0000313" key="4">
    <source>
        <dbReference type="Proteomes" id="UP001217089"/>
    </source>
</evidence>
<dbReference type="PANTHER" id="PTHR10900">
    <property type="entry name" value="PERIOSTIN-RELATED"/>
    <property type="match status" value="1"/>
</dbReference>
<dbReference type="SMART" id="SM00554">
    <property type="entry name" value="FAS1"/>
    <property type="match status" value="2"/>
</dbReference>
<name>A0ABQ9F8T3_TEGGR</name>
<feature type="signal peptide" evidence="1">
    <location>
        <begin position="1"/>
        <end position="15"/>
    </location>
</feature>
<dbReference type="InterPro" id="IPR050904">
    <property type="entry name" value="Adhesion/Biosynth-related"/>
</dbReference>
<dbReference type="EMBL" id="JARBDR010000342">
    <property type="protein sequence ID" value="KAJ8313739.1"/>
    <property type="molecule type" value="Genomic_DNA"/>
</dbReference>
<comment type="caution">
    <text evidence="3">The sequence shown here is derived from an EMBL/GenBank/DDBJ whole genome shotgun (WGS) entry which is preliminary data.</text>
</comment>
<accession>A0ABQ9F8T3</accession>
<dbReference type="InterPro" id="IPR000782">
    <property type="entry name" value="FAS1_domain"/>
</dbReference>
<keyword evidence="4" id="KW-1185">Reference proteome</keyword>
<evidence type="ECO:0000259" key="2">
    <source>
        <dbReference type="PROSITE" id="PS50213"/>
    </source>
</evidence>
<reference evidence="3 4" key="1">
    <citation type="submission" date="2022-12" db="EMBL/GenBank/DDBJ databases">
        <title>Chromosome-level genome of Tegillarca granosa.</title>
        <authorList>
            <person name="Kim J."/>
        </authorList>
    </citation>
    <scope>NUCLEOTIDE SEQUENCE [LARGE SCALE GENOMIC DNA]</scope>
    <source>
        <strain evidence="3">Teg-2019</strain>
        <tissue evidence="3">Adductor muscle</tissue>
    </source>
</reference>
<evidence type="ECO:0000313" key="3">
    <source>
        <dbReference type="EMBL" id="KAJ8313739.1"/>
    </source>
</evidence>
<feature type="domain" description="FAS1" evidence="2">
    <location>
        <begin position="184"/>
        <end position="250"/>
    </location>
</feature>
<protein>
    <recommendedName>
        <fullName evidence="2">FAS1 domain-containing protein</fullName>
    </recommendedName>
</protein>
<evidence type="ECO:0000256" key="1">
    <source>
        <dbReference type="SAM" id="SignalP"/>
    </source>
</evidence>
<keyword evidence="1" id="KW-0732">Signal</keyword>
<dbReference type="InterPro" id="IPR036378">
    <property type="entry name" value="FAS1_dom_sf"/>
</dbReference>
<dbReference type="Proteomes" id="UP001217089">
    <property type="component" value="Unassembled WGS sequence"/>
</dbReference>
<dbReference type="SUPFAM" id="SSF82153">
    <property type="entry name" value="FAS1 domain"/>
    <property type="match status" value="2"/>
</dbReference>
<sequence>MALLIIVLVSSGHLSDLTREKGNILTIAEQLGATDFVKYANESGLTYVFTSQGPLTVFVPTNEAFRHLPDQLNGSLQDRDYVRTLLQYHTVNGTHLKTSFINNKKLRSLMKEDEEYLDIIINIYQGGQVLTVSGSPITNPDNKASNGVVHIIDRVMYMQPILGDGKVATLKRPIYCICPFGYVLMKNHVVPGTYYTAGMYNNETFTTLLGQTIAVEQTSLRGNTTISGAWLILPDFTCTNGVVHITSEVFLPPDFFE</sequence>
<feature type="chain" id="PRO_5045986098" description="FAS1 domain-containing protein" evidence="1">
    <location>
        <begin position="16"/>
        <end position="257"/>
    </location>
</feature>